<protein>
    <recommendedName>
        <fullName evidence="4">UDP-N-acetylglucosamine 2-epimerase (non-hydrolyzing)</fullName>
        <ecNumber evidence="4">5.1.3.14</ecNumber>
    </recommendedName>
</protein>
<dbReference type="EC" id="5.1.3.14" evidence="4"/>
<evidence type="ECO:0000313" key="7">
    <source>
        <dbReference type="EMBL" id="CAA9492348.1"/>
    </source>
</evidence>
<name>A0A6J4S9F6_9SPHN</name>
<evidence type="ECO:0000256" key="2">
    <source>
        <dbReference type="ARBA" id="ARBA00036080"/>
    </source>
</evidence>
<dbReference type="CDD" id="cd03786">
    <property type="entry name" value="GTB_UDP-GlcNAc_2-Epimerase"/>
    <property type="match status" value="1"/>
</dbReference>
<dbReference type="InterPro" id="IPR003331">
    <property type="entry name" value="UDP_GlcNAc_Epimerase_2_dom"/>
</dbReference>
<keyword evidence="1 5" id="KW-0413">Isomerase</keyword>
<dbReference type="Pfam" id="PF02350">
    <property type="entry name" value="Epimerase_2"/>
    <property type="match status" value="1"/>
</dbReference>
<accession>A0A6J4S9F6</accession>
<dbReference type="AlphaFoldDB" id="A0A6J4S9F6"/>
<reference evidence="7" key="1">
    <citation type="submission" date="2020-02" db="EMBL/GenBank/DDBJ databases">
        <authorList>
            <person name="Meier V. D."/>
        </authorList>
    </citation>
    <scope>NUCLEOTIDE SEQUENCE</scope>
    <source>
        <strain evidence="7">AVDCRST_MAG91</strain>
    </source>
</reference>
<dbReference type="EMBL" id="CADCVX010000141">
    <property type="protein sequence ID" value="CAA9492348.1"/>
    <property type="molecule type" value="Genomic_DNA"/>
</dbReference>
<evidence type="ECO:0000256" key="4">
    <source>
        <dbReference type="ARBA" id="ARBA00038858"/>
    </source>
</evidence>
<dbReference type="InterPro" id="IPR029767">
    <property type="entry name" value="WecB-like"/>
</dbReference>
<comment type="similarity">
    <text evidence="3 5">Belongs to the UDP-N-acetylglucosamine 2-epimerase family.</text>
</comment>
<sequence>MSGGAVAAIIGTRPEAIKMAPVLRALNRRGIGCTLLCTGQHPQLDLQGAGMPMGPVVALGLDARGIDADAMCAAIEALASDQLARTGPRLVLVQGDTNSALAGARAAHRLGIAVGHVEAGLRTHDLSDPWPEERNRVEIARIATLHFAPTTAARRALAAERVGGTIIHSGNSGIDALLDTAADVGPVDRAGPPTIMVTVHRRENRGAGVARIGCALRAIAAREDVRFVVPLHPNGQARGEMLTATEGLRGLTTTGPLTYRATVELMLRSHLILTDSGGLQEEAAALGRPLLILRNSTERPEVIESGNALLVGTDPERVATETLRLLRDADAHARMSVPAFPFGEGGASGDERGIAVQRAADQ</sequence>
<dbReference type="GO" id="GO:0008761">
    <property type="term" value="F:UDP-N-acetylglucosamine 2-epimerase activity"/>
    <property type="evidence" value="ECO:0007669"/>
    <property type="project" value="UniProtKB-EC"/>
</dbReference>
<dbReference type="NCBIfam" id="TIGR00236">
    <property type="entry name" value="wecB"/>
    <property type="match status" value="1"/>
</dbReference>
<feature type="domain" description="UDP-N-acetylglucosamine 2-epimerase" evidence="6">
    <location>
        <begin position="26"/>
        <end position="348"/>
    </location>
</feature>
<evidence type="ECO:0000256" key="3">
    <source>
        <dbReference type="ARBA" id="ARBA00038209"/>
    </source>
</evidence>
<proteinExistence type="inferred from homology"/>
<dbReference type="PANTHER" id="PTHR43174:SF2">
    <property type="entry name" value="UDP-N-ACETYLGLUCOSAMINE 2-EPIMERASE"/>
    <property type="match status" value="1"/>
</dbReference>
<comment type="catalytic activity">
    <reaction evidence="2">
        <text>UDP-N-acetyl-alpha-D-glucosamine = UDP-N-acetyl-alpha-D-mannosamine</text>
        <dbReference type="Rhea" id="RHEA:17213"/>
        <dbReference type="ChEBI" id="CHEBI:57705"/>
        <dbReference type="ChEBI" id="CHEBI:68623"/>
        <dbReference type="EC" id="5.1.3.14"/>
    </reaction>
</comment>
<dbReference type="PANTHER" id="PTHR43174">
    <property type="entry name" value="UDP-N-ACETYLGLUCOSAMINE 2-EPIMERASE"/>
    <property type="match status" value="1"/>
</dbReference>
<evidence type="ECO:0000259" key="6">
    <source>
        <dbReference type="Pfam" id="PF02350"/>
    </source>
</evidence>
<dbReference type="SUPFAM" id="SSF53756">
    <property type="entry name" value="UDP-Glycosyltransferase/glycogen phosphorylase"/>
    <property type="match status" value="1"/>
</dbReference>
<dbReference type="Gene3D" id="3.40.50.2000">
    <property type="entry name" value="Glycogen Phosphorylase B"/>
    <property type="match status" value="2"/>
</dbReference>
<evidence type="ECO:0000256" key="5">
    <source>
        <dbReference type="RuleBase" id="RU003513"/>
    </source>
</evidence>
<evidence type="ECO:0000256" key="1">
    <source>
        <dbReference type="ARBA" id="ARBA00023235"/>
    </source>
</evidence>
<organism evidence="7">
    <name type="scientific">uncultured Sphingomonadaceae bacterium</name>
    <dbReference type="NCBI Taxonomy" id="169976"/>
    <lineage>
        <taxon>Bacteria</taxon>
        <taxon>Pseudomonadati</taxon>
        <taxon>Pseudomonadota</taxon>
        <taxon>Alphaproteobacteria</taxon>
        <taxon>Sphingomonadales</taxon>
        <taxon>Sphingomonadaceae</taxon>
        <taxon>environmental samples</taxon>
    </lineage>
</organism>
<gene>
    <name evidence="7" type="ORF">AVDCRST_MAG91-609</name>
</gene>